<comment type="caution">
    <text evidence="1">The sequence shown here is derived from an EMBL/GenBank/DDBJ whole genome shotgun (WGS) entry which is preliminary data.</text>
</comment>
<name>A0AAV3ZHV0_9GAST</name>
<dbReference type="Proteomes" id="UP000735302">
    <property type="component" value="Unassembled WGS sequence"/>
</dbReference>
<reference evidence="1 2" key="1">
    <citation type="journal article" date="2021" name="Elife">
        <title>Chloroplast acquisition without the gene transfer in kleptoplastic sea slugs, Plakobranchus ocellatus.</title>
        <authorList>
            <person name="Maeda T."/>
            <person name="Takahashi S."/>
            <person name="Yoshida T."/>
            <person name="Shimamura S."/>
            <person name="Takaki Y."/>
            <person name="Nagai Y."/>
            <person name="Toyoda A."/>
            <person name="Suzuki Y."/>
            <person name="Arimoto A."/>
            <person name="Ishii H."/>
            <person name="Satoh N."/>
            <person name="Nishiyama T."/>
            <person name="Hasebe M."/>
            <person name="Maruyama T."/>
            <person name="Minagawa J."/>
            <person name="Obokata J."/>
            <person name="Shigenobu S."/>
        </authorList>
    </citation>
    <scope>NUCLEOTIDE SEQUENCE [LARGE SCALE GENOMIC DNA]</scope>
</reference>
<evidence type="ECO:0000313" key="2">
    <source>
        <dbReference type="Proteomes" id="UP000735302"/>
    </source>
</evidence>
<protein>
    <submittedName>
        <fullName evidence="1">Uncharacterized protein</fullName>
    </submittedName>
</protein>
<dbReference type="AlphaFoldDB" id="A0AAV3ZHV0"/>
<dbReference type="EMBL" id="BLXT01002413">
    <property type="protein sequence ID" value="GFN94164.1"/>
    <property type="molecule type" value="Genomic_DNA"/>
</dbReference>
<gene>
    <name evidence="1" type="ORF">PoB_002067000</name>
</gene>
<sequence>MMHSKTRRRSFSFDTTNLEERLFLVMRKQGPRSQLVQSNKGVRKVRVMKHIARYSRRRERNLRKIMRPRVLIVPTLLCCLPKQACNEALASYDKVVPRFKCVSVGPLANLTD</sequence>
<evidence type="ECO:0000313" key="1">
    <source>
        <dbReference type="EMBL" id="GFN94164.1"/>
    </source>
</evidence>
<accession>A0AAV3ZHV0</accession>
<keyword evidence="2" id="KW-1185">Reference proteome</keyword>
<organism evidence="1 2">
    <name type="scientific">Plakobranchus ocellatus</name>
    <dbReference type="NCBI Taxonomy" id="259542"/>
    <lineage>
        <taxon>Eukaryota</taxon>
        <taxon>Metazoa</taxon>
        <taxon>Spiralia</taxon>
        <taxon>Lophotrochozoa</taxon>
        <taxon>Mollusca</taxon>
        <taxon>Gastropoda</taxon>
        <taxon>Heterobranchia</taxon>
        <taxon>Euthyneura</taxon>
        <taxon>Panpulmonata</taxon>
        <taxon>Sacoglossa</taxon>
        <taxon>Placobranchoidea</taxon>
        <taxon>Plakobranchidae</taxon>
        <taxon>Plakobranchus</taxon>
    </lineage>
</organism>
<proteinExistence type="predicted"/>